<keyword evidence="5" id="KW-1185">Reference proteome</keyword>
<evidence type="ECO:0000313" key="4">
    <source>
        <dbReference type="EMBL" id="WCT14601.1"/>
    </source>
</evidence>
<gene>
    <name evidence="4" type="ORF">PQO05_11710</name>
</gene>
<protein>
    <submittedName>
        <fullName evidence="4">Alpha/beta hydrolase</fullName>
    </submittedName>
</protein>
<proteinExistence type="predicted"/>
<name>A0ABY7TEY8_9SPHI</name>
<feature type="domain" description="BD-FAE-like" evidence="3">
    <location>
        <begin position="61"/>
        <end position="171"/>
    </location>
</feature>
<dbReference type="Proteomes" id="UP001216139">
    <property type="component" value="Chromosome"/>
</dbReference>
<reference evidence="4 5" key="1">
    <citation type="submission" date="2023-02" db="EMBL/GenBank/DDBJ databases">
        <title>Genome sequence of Mucilaginibacter jinjuensis strain KACC 16571.</title>
        <authorList>
            <person name="Kim S."/>
            <person name="Heo J."/>
            <person name="Kwon S.-W."/>
        </authorList>
    </citation>
    <scope>NUCLEOTIDE SEQUENCE [LARGE SCALE GENOMIC DNA]</scope>
    <source>
        <strain evidence="4 5">KACC 16571</strain>
    </source>
</reference>
<dbReference type="InterPro" id="IPR029058">
    <property type="entry name" value="AB_hydrolase_fold"/>
</dbReference>
<keyword evidence="1 4" id="KW-0378">Hydrolase</keyword>
<evidence type="ECO:0000256" key="2">
    <source>
        <dbReference type="SAM" id="SignalP"/>
    </source>
</evidence>
<sequence length="291" mass="32096">MKPLKIALYLLLFIPCVVFAQTDSTIIPLWKNGAPGFENRRNEPEKGDKYISNVNNPTITVYMPAKDKANGAAVLICPGGGHRMLVFNAEGTEPAKFLTNLGFVAVVLKYRLARDTNSPYKLQVHAKQDAERALRIVRSNAANWNFDPNRLGIMGFSAGGEVVDWVAFEKGTGDPKAADPIDKASAKVNFAILVYPGPLGVPDVIPPDSPPAFLVVADDDECCSPPVIKLLQKYREAGVPVEAHIFSKGNHAFNMGYRSKLQSFKNWPGRLVDWFTDNDYFKTPLPGMKKF</sequence>
<feature type="chain" id="PRO_5046644285" evidence="2">
    <location>
        <begin position="21"/>
        <end position="291"/>
    </location>
</feature>
<dbReference type="InterPro" id="IPR049492">
    <property type="entry name" value="BD-FAE-like_dom"/>
</dbReference>
<evidence type="ECO:0000259" key="3">
    <source>
        <dbReference type="Pfam" id="PF20434"/>
    </source>
</evidence>
<organism evidence="4 5">
    <name type="scientific">Mucilaginibacter jinjuensis</name>
    <dbReference type="NCBI Taxonomy" id="1176721"/>
    <lineage>
        <taxon>Bacteria</taxon>
        <taxon>Pseudomonadati</taxon>
        <taxon>Bacteroidota</taxon>
        <taxon>Sphingobacteriia</taxon>
        <taxon>Sphingobacteriales</taxon>
        <taxon>Sphingobacteriaceae</taxon>
        <taxon>Mucilaginibacter</taxon>
    </lineage>
</organism>
<dbReference type="RefSeq" id="WP_273633097.1">
    <property type="nucleotide sequence ID" value="NZ_CP117167.1"/>
</dbReference>
<dbReference type="SUPFAM" id="SSF53474">
    <property type="entry name" value="alpha/beta-Hydrolases"/>
    <property type="match status" value="1"/>
</dbReference>
<dbReference type="EMBL" id="CP117167">
    <property type="protein sequence ID" value="WCT14601.1"/>
    <property type="molecule type" value="Genomic_DNA"/>
</dbReference>
<dbReference type="Gene3D" id="3.40.50.1820">
    <property type="entry name" value="alpha/beta hydrolase"/>
    <property type="match status" value="1"/>
</dbReference>
<keyword evidence="2" id="KW-0732">Signal</keyword>
<feature type="signal peptide" evidence="2">
    <location>
        <begin position="1"/>
        <end position="20"/>
    </location>
</feature>
<dbReference type="InterPro" id="IPR050300">
    <property type="entry name" value="GDXG_lipolytic_enzyme"/>
</dbReference>
<dbReference type="GO" id="GO:0016787">
    <property type="term" value="F:hydrolase activity"/>
    <property type="evidence" value="ECO:0007669"/>
    <property type="project" value="UniProtKB-KW"/>
</dbReference>
<dbReference type="PANTHER" id="PTHR48081:SF6">
    <property type="entry name" value="PEPTIDASE S9 PROLYL OLIGOPEPTIDASE CATALYTIC DOMAIN-CONTAINING PROTEIN"/>
    <property type="match status" value="1"/>
</dbReference>
<evidence type="ECO:0000256" key="1">
    <source>
        <dbReference type="ARBA" id="ARBA00022801"/>
    </source>
</evidence>
<dbReference type="Pfam" id="PF20434">
    <property type="entry name" value="BD-FAE"/>
    <property type="match status" value="1"/>
</dbReference>
<dbReference type="PANTHER" id="PTHR48081">
    <property type="entry name" value="AB HYDROLASE SUPERFAMILY PROTEIN C4A8.06C"/>
    <property type="match status" value="1"/>
</dbReference>
<evidence type="ECO:0000313" key="5">
    <source>
        <dbReference type="Proteomes" id="UP001216139"/>
    </source>
</evidence>
<accession>A0ABY7TEY8</accession>